<accession>A0A1R3RUQ5</accession>
<gene>
    <name evidence="13" type="ORF">ASPCADRAFT_395012</name>
</gene>
<comment type="catalytic activity">
    <reaction evidence="11">
        <text>L-seryl-[protein] + ATP = O-phospho-L-seryl-[protein] + ADP + H(+)</text>
        <dbReference type="Rhea" id="RHEA:17989"/>
        <dbReference type="Rhea" id="RHEA-COMP:9863"/>
        <dbReference type="Rhea" id="RHEA-COMP:11604"/>
        <dbReference type="ChEBI" id="CHEBI:15378"/>
        <dbReference type="ChEBI" id="CHEBI:29999"/>
        <dbReference type="ChEBI" id="CHEBI:30616"/>
        <dbReference type="ChEBI" id="CHEBI:83421"/>
        <dbReference type="ChEBI" id="CHEBI:456216"/>
        <dbReference type="EC" id="2.7.11.1"/>
    </reaction>
</comment>
<evidence type="ECO:0000256" key="6">
    <source>
        <dbReference type="ARBA" id="ARBA00019973"/>
    </source>
</evidence>
<evidence type="ECO:0000256" key="4">
    <source>
        <dbReference type="ARBA" id="ARBA00012513"/>
    </source>
</evidence>
<evidence type="ECO:0000256" key="7">
    <source>
        <dbReference type="ARBA" id="ARBA00022895"/>
    </source>
</evidence>
<comment type="function">
    <text evidence="1">Component of the EKC/KEOPS complex that is required for the formation of a threonylcarbamoyl group on adenosine at position 37 (t(6)A37) in tRNAs that read codons beginning with adenine. The complex is probably involved in the transfer of the threonylcarbamoyl moiety of threonylcarbamoyl-AMP (TC-AMP) to the N6 group of A37. BUD32 has ATPase activity in the context of the EKC/KEOPS complex and likely plays a supporting role to the catalytic subunit KAE1. The EKC/KEOPS complex also promotes both telomere uncapping and telomere elongation. The complex is required for efficient recruitment of transcriptional coactivators.</text>
</comment>
<evidence type="ECO:0000256" key="2">
    <source>
        <dbReference type="ARBA" id="ARBA00004574"/>
    </source>
</evidence>
<dbReference type="Gene3D" id="1.10.510.10">
    <property type="entry name" value="Transferase(Phosphotransferase) domain 1"/>
    <property type="match status" value="1"/>
</dbReference>
<dbReference type="InterPro" id="IPR008266">
    <property type="entry name" value="Tyr_kinase_AS"/>
</dbReference>
<evidence type="ECO:0000256" key="1">
    <source>
        <dbReference type="ARBA" id="ARBA00003747"/>
    </source>
</evidence>
<feature type="domain" description="Protein kinase" evidence="12">
    <location>
        <begin position="1"/>
        <end position="276"/>
    </location>
</feature>
<dbReference type="EC" id="2.7.11.1" evidence="4"/>
<reference evidence="14" key="1">
    <citation type="journal article" date="2017" name="Genome Biol.">
        <title>Comparative genomics reveals high biological diversity and specific adaptations in the industrially and medically important fungal genus Aspergillus.</title>
        <authorList>
            <person name="de Vries R.P."/>
            <person name="Riley R."/>
            <person name="Wiebenga A."/>
            <person name="Aguilar-Osorio G."/>
            <person name="Amillis S."/>
            <person name="Uchima C.A."/>
            <person name="Anderluh G."/>
            <person name="Asadollahi M."/>
            <person name="Askin M."/>
            <person name="Barry K."/>
            <person name="Battaglia E."/>
            <person name="Bayram O."/>
            <person name="Benocci T."/>
            <person name="Braus-Stromeyer S.A."/>
            <person name="Caldana C."/>
            <person name="Canovas D."/>
            <person name="Cerqueira G.C."/>
            <person name="Chen F."/>
            <person name="Chen W."/>
            <person name="Choi C."/>
            <person name="Clum A."/>
            <person name="Dos Santos R.A."/>
            <person name="Damasio A.R."/>
            <person name="Diallinas G."/>
            <person name="Emri T."/>
            <person name="Fekete E."/>
            <person name="Flipphi M."/>
            <person name="Freyberg S."/>
            <person name="Gallo A."/>
            <person name="Gournas C."/>
            <person name="Habgood R."/>
            <person name="Hainaut M."/>
            <person name="Harispe M.L."/>
            <person name="Henrissat B."/>
            <person name="Hilden K.S."/>
            <person name="Hope R."/>
            <person name="Hossain A."/>
            <person name="Karabika E."/>
            <person name="Karaffa L."/>
            <person name="Karanyi Z."/>
            <person name="Krasevec N."/>
            <person name="Kuo A."/>
            <person name="Kusch H."/>
            <person name="LaButti K."/>
            <person name="Lagendijk E.L."/>
            <person name="Lapidus A."/>
            <person name="Levasseur A."/>
            <person name="Lindquist E."/>
            <person name="Lipzen A."/>
            <person name="Logrieco A.F."/>
            <person name="MacCabe A."/>
            <person name="Maekelae M.R."/>
            <person name="Malavazi I."/>
            <person name="Melin P."/>
            <person name="Meyer V."/>
            <person name="Mielnichuk N."/>
            <person name="Miskei M."/>
            <person name="Molnar A.P."/>
            <person name="Mule G."/>
            <person name="Ngan C.Y."/>
            <person name="Orejas M."/>
            <person name="Orosz E."/>
            <person name="Ouedraogo J.P."/>
            <person name="Overkamp K.M."/>
            <person name="Park H.-S."/>
            <person name="Perrone G."/>
            <person name="Piumi F."/>
            <person name="Punt P.J."/>
            <person name="Ram A.F."/>
            <person name="Ramon A."/>
            <person name="Rauscher S."/>
            <person name="Record E."/>
            <person name="Riano-Pachon D.M."/>
            <person name="Robert V."/>
            <person name="Roehrig J."/>
            <person name="Ruller R."/>
            <person name="Salamov A."/>
            <person name="Salih N.S."/>
            <person name="Samson R.A."/>
            <person name="Sandor E."/>
            <person name="Sanguinetti M."/>
            <person name="Schuetze T."/>
            <person name="Sepcic K."/>
            <person name="Shelest E."/>
            <person name="Sherlock G."/>
            <person name="Sophianopoulou V."/>
            <person name="Squina F.M."/>
            <person name="Sun H."/>
            <person name="Susca A."/>
            <person name="Todd R.B."/>
            <person name="Tsang A."/>
            <person name="Unkles S.E."/>
            <person name="van de Wiele N."/>
            <person name="van Rossen-Uffink D."/>
            <person name="Oliveira J.V."/>
            <person name="Vesth T.C."/>
            <person name="Visser J."/>
            <person name="Yu J.-H."/>
            <person name="Zhou M."/>
            <person name="Andersen M.R."/>
            <person name="Archer D.B."/>
            <person name="Baker S.E."/>
            <person name="Benoit I."/>
            <person name="Brakhage A.A."/>
            <person name="Braus G.H."/>
            <person name="Fischer R."/>
            <person name="Frisvad J.C."/>
            <person name="Goldman G.H."/>
            <person name="Houbraken J."/>
            <person name="Oakley B."/>
            <person name="Pocsi I."/>
            <person name="Scazzocchio C."/>
            <person name="Seiboth B."/>
            <person name="vanKuyk P.A."/>
            <person name="Wortman J."/>
            <person name="Dyer P.S."/>
            <person name="Grigoriev I.V."/>
        </authorList>
    </citation>
    <scope>NUCLEOTIDE SEQUENCE [LARGE SCALE GENOMIC DNA]</scope>
    <source>
        <strain evidence="14">ITEM 5010</strain>
    </source>
</reference>
<dbReference type="InterPro" id="IPR011009">
    <property type="entry name" value="Kinase-like_dom_sf"/>
</dbReference>
<evidence type="ECO:0000313" key="14">
    <source>
        <dbReference type="Proteomes" id="UP000188318"/>
    </source>
</evidence>
<organism evidence="13 14">
    <name type="scientific">Aspergillus carbonarius (strain ITEM 5010)</name>
    <dbReference type="NCBI Taxonomy" id="602072"/>
    <lineage>
        <taxon>Eukaryota</taxon>
        <taxon>Fungi</taxon>
        <taxon>Dikarya</taxon>
        <taxon>Ascomycota</taxon>
        <taxon>Pezizomycotina</taxon>
        <taxon>Eurotiomycetes</taxon>
        <taxon>Eurotiomycetidae</taxon>
        <taxon>Eurotiales</taxon>
        <taxon>Aspergillaceae</taxon>
        <taxon>Aspergillus</taxon>
        <taxon>Aspergillus subgen. Circumdati</taxon>
    </lineage>
</organism>
<dbReference type="GO" id="GO:0000781">
    <property type="term" value="C:chromosome, telomeric region"/>
    <property type="evidence" value="ECO:0007669"/>
    <property type="project" value="UniProtKB-SubCell"/>
</dbReference>
<keyword evidence="7" id="KW-0779">Telomere</keyword>
<dbReference type="PROSITE" id="PS00109">
    <property type="entry name" value="PROTEIN_KINASE_TYR"/>
    <property type="match status" value="1"/>
</dbReference>
<keyword evidence="7" id="KW-0158">Chromosome</keyword>
<dbReference type="OMA" id="HEDLCPR"/>
<dbReference type="VEuPathDB" id="FungiDB:ASPCADRAFT_395012"/>
<dbReference type="InterPro" id="IPR000719">
    <property type="entry name" value="Prot_kinase_dom"/>
</dbReference>
<evidence type="ECO:0000256" key="5">
    <source>
        <dbReference type="ARBA" id="ARBA00013948"/>
    </source>
</evidence>
<evidence type="ECO:0000256" key="3">
    <source>
        <dbReference type="ARBA" id="ARBA00011534"/>
    </source>
</evidence>
<comment type="subcellular location">
    <subcellularLocation>
        <location evidence="2">Chromosome</location>
        <location evidence="2">Telomere</location>
    </subcellularLocation>
</comment>
<comment type="catalytic activity">
    <reaction evidence="10">
        <text>L-threonyl-[protein] + ATP = O-phospho-L-threonyl-[protein] + ADP + H(+)</text>
        <dbReference type="Rhea" id="RHEA:46608"/>
        <dbReference type="Rhea" id="RHEA-COMP:11060"/>
        <dbReference type="Rhea" id="RHEA-COMP:11605"/>
        <dbReference type="ChEBI" id="CHEBI:15378"/>
        <dbReference type="ChEBI" id="CHEBI:30013"/>
        <dbReference type="ChEBI" id="CHEBI:30616"/>
        <dbReference type="ChEBI" id="CHEBI:61977"/>
        <dbReference type="ChEBI" id="CHEBI:456216"/>
        <dbReference type="EC" id="2.7.11.1"/>
    </reaction>
</comment>
<evidence type="ECO:0000313" key="13">
    <source>
        <dbReference type="EMBL" id="OOF98203.1"/>
    </source>
</evidence>
<proteinExistence type="predicted"/>
<dbReference type="OrthoDB" id="4267316at2759"/>
<dbReference type="EMBL" id="KV907496">
    <property type="protein sequence ID" value="OOF98203.1"/>
    <property type="molecule type" value="Genomic_DNA"/>
</dbReference>
<evidence type="ECO:0000256" key="11">
    <source>
        <dbReference type="ARBA" id="ARBA00048679"/>
    </source>
</evidence>
<protein>
    <recommendedName>
        <fullName evidence="6">EKC/KEOPS complex subunit BUD32</fullName>
        <ecNumber evidence="4">2.7.11.1</ecNumber>
    </recommendedName>
    <alternativeName>
        <fullName evidence="8 9">Atypical Serine/threonine protein kinase BUD32</fullName>
    </alternativeName>
    <alternativeName>
        <fullName evidence="5">EKC/KEOPS complex subunit bud32</fullName>
    </alternativeName>
</protein>
<dbReference type="GO" id="GO:0004674">
    <property type="term" value="F:protein serine/threonine kinase activity"/>
    <property type="evidence" value="ECO:0007669"/>
    <property type="project" value="UniProtKB-EC"/>
</dbReference>
<sequence length="276" mass="32436">MPSGVAVSLSPTELCLQNPPLPGSDGSDFISIKLIQELQVGDDKRSQIFVVRYVDSSISSPTPIDQDMVAKFYDPLYHDFDEDPFFGTDYDYTHECAAYIRLMDLPGAVIPRFFGSYTLRIKIGERFRLVRLIFLIDGVDERREIMRQMIDGESSLYAKGVRHRDLRPQNVVIKRNDSGRLHIVIIDLGKSVIGRSRNPSDSRDENRYFPGVTISPLLRWNVHYRHQDAFREWIDWPWQAWLEVQYRDTEDIITSEQRERWKIYDWMLDNHRRPPI</sequence>
<evidence type="ECO:0000256" key="8">
    <source>
        <dbReference type="ARBA" id="ARBA00030980"/>
    </source>
</evidence>
<comment type="subunit">
    <text evidence="3">Component of the EKC/KEOPS complex composed of at least BUD32, CGI121, GON7, KAE1 and PCC1; the whole complex dimerizes.</text>
</comment>
<dbReference type="Proteomes" id="UP000188318">
    <property type="component" value="Unassembled WGS sequence"/>
</dbReference>
<dbReference type="PROSITE" id="PS50011">
    <property type="entry name" value="PROTEIN_KINASE_DOM"/>
    <property type="match status" value="1"/>
</dbReference>
<dbReference type="AlphaFoldDB" id="A0A1R3RUQ5"/>
<evidence type="ECO:0000256" key="10">
    <source>
        <dbReference type="ARBA" id="ARBA00047899"/>
    </source>
</evidence>
<evidence type="ECO:0000259" key="12">
    <source>
        <dbReference type="PROSITE" id="PS50011"/>
    </source>
</evidence>
<dbReference type="GO" id="GO:0005524">
    <property type="term" value="F:ATP binding"/>
    <property type="evidence" value="ECO:0007669"/>
    <property type="project" value="InterPro"/>
</dbReference>
<name>A0A1R3RUQ5_ASPC5</name>
<dbReference type="SUPFAM" id="SSF56112">
    <property type="entry name" value="Protein kinase-like (PK-like)"/>
    <property type="match status" value="1"/>
</dbReference>
<evidence type="ECO:0000256" key="9">
    <source>
        <dbReference type="ARBA" id="ARBA00033194"/>
    </source>
</evidence>
<keyword evidence="14" id="KW-1185">Reference proteome</keyword>